<keyword evidence="5" id="KW-0804">Transcription</keyword>
<dbReference type="GO" id="GO:0006355">
    <property type="term" value="P:regulation of DNA-templated transcription"/>
    <property type="evidence" value="ECO:0007669"/>
    <property type="project" value="InterPro"/>
</dbReference>
<dbReference type="InterPro" id="IPR039420">
    <property type="entry name" value="WalR-like"/>
</dbReference>
<dbReference type="GO" id="GO:0005829">
    <property type="term" value="C:cytosol"/>
    <property type="evidence" value="ECO:0007669"/>
    <property type="project" value="TreeGrafter"/>
</dbReference>
<dbReference type="InterPro" id="IPR036388">
    <property type="entry name" value="WH-like_DNA-bd_sf"/>
</dbReference>
<feature type="modified residue" description="4-aspartylphosphate" evidence="6">
    <location>
        <position position="63"/>
    </location>
</feature>
<dbReference type="SUPFAM" id="SSF46894">
    <property type="entry name" value="C-terminal effector domain of the bipartite response regulators"/>
    <property type="match status" value="1"/>
</dbReference>
<comment type="caution">
    <text evidence="10">The sequence shown here is derived from an EMBL/GenBank/DDBJ whole genome shotgun (WGS) entry which is preliminary data.</text>
</comment>
<name>A0A840RRA3_9BURK</name>
<dbReference type="AlphaFoldDB" id="A0A840RRA3"/>
<feature type="domain" description="OmpR/PhoB-type" evidence="9">
    <location>
        <begin position="135"/>
        <end position="238"/>
    </location>
</feature>
<dbReference type="Gene3D" id="3.40.50.2300">
    <property type="match status" value="1"/>
</dbReference>
<keyword evidence="3" id="KW-0805">Transcription regulation</keyword>
<dbReference type="PROSITE" id="PS50110">
    <property type="entry name" value="RESPONSE_REGULATORY"/>
    <property type="match status" value="1"/>
</dbReference>
<keyword evidence="1 6" id="KW-0597">Phosphoprotein</keyword>
<evidence type="ECO:0000313" key="11">
    <source>
        <dbReference type="Proteomes" id="UP000571084"/>
    </source>
</evidence>
<dbReference type="GO" id="GO:0000156">
    <property type="term" value="F:phosphorelay response regulator activity"/>
    <property type="evidence" value="ECO:0007669"/>
    <property type="project" value="TreeGrafter"/>
</dbReference>
<proteinExistence type="predicted"/>
<sequence length="243" mass="27286">MYTQAKNTTSKRIRIVVVEDDDAFREIVVLSLLNRGYQARGVHDSAALYRDLLERPADIVVLDVELSGDNGFMIAQQLRTMQRTRLLGIIMLTSHSDLQARVDGLESGADMFITKPANPREISASIDSLYRRLNLNVEVQGSTPWRFVRTEWKLIAPSGAEITLTHLETLLVDILAEGDGRPVSRRAIISTALKQDPLAYDERRLEAVISRLRRKIAKSYGSSQPIKVAHSVGYIFADPITRE</sequence>
<accession>A0A840RRA3</accession>
<evidence type="ECO:0000256" key="2">
    <source>
        <dbReference type="ARBA" id="ARBA00023012"/>
    </source>
</evidence>
<dbReference type="InterPro" id="IPR001789">
    <property type="entry name" value="Sig_transdc_resp-reg_receiver"/>
</dbReference>
<evidence type="ECO:0000256" key="3">
    <source>
        <dbReference type="ARBA" id="ARBA00023015"/>
    </source>
</evidence>
<dbReference type="PROSITE" id="PS51755">
    <property type="entry name" value="OMPR_PHOB"/>
    <property type="match status" value="1"/>
</dbReference>
<dbReference type="SMART" id="SM00862">
    <property type="entry name" value="Trans_reg_C"/>
    <property type="match status" value="1"/>
</dbReference>
<dbReference type="GO" id="GO:0032993">
    <property type="term" value="C:protein-DNA complex"/>
    <property type="evidence" value="ECO:0007669"/>
    <property type="project" value="TreeGrafter"/>
</dbReference>
<evidence type="ECO:0000259" key="9">
    <source>
        <dbReference type="PROSITE" id="PS51755"/>
    </source>
</evidence>
<feature type="domain" description="Response regulatory" evidence="8">
    <location>
        <begin position="14"/>
        <end position="130"/>
    </location>
</feature>
<dbReference type="SUPFAM" id="SSF52172">
    <property type="entry name" value="CheY-like"/>
    <property type="match status" value="1"/>
</dbReference>
<dbReference type="GO" id="GO:0000976">
    <property type="term" value="F:transcription cis-regulatory region binding"/>
    <property type="evidence" value="ECO:0007669"/>
    <property type="project" value="TreeGrafter"/>
</dbReference>
<dbReference type="Pfam" id="PF00072">
    <property type="entry name" value="Response_reg"/>
    <property type="match status" value="1"/>
</dbReference>
<gene>
    <name evidence="10" type="ORF">HNR39_000947</name>
</gene>
<dbReference type="EMBL" id="JACHHQ010000002">
    <property type="protein sequence ID" value="MBB5199120.1"/>
    <property type="molecule type" value="Genomic_DNA"/>
</dbReference>
<reference evidence="10 11" key="1">
    <citation type="submission" date="2020-08" db="EMBL/GenBank/DDBJ databases">
        <title>Genomic Encyclopedia of Type Strains, Phase IV (KMG-IV): sequencing the most valuable type-strain genomes for metagenomic binning, comparative biology and taxonomic classification.</title>
        <authorList>
            <person name="Goeker M."/>
        </authorList>
    </citation>
    <scope>NUCLEOTIDE SEQUENCE [LARGE SCALE GENOMIC DNA]</scope>
    <source>
        <strain evidence="10 11">DSM 23240</strain>
    </source>
</reference>
<dbReference type="Proteomes" id="UP000571084">
    <property type="component" value="Unassembled WGS sequence"/>
</dbReference>
<evidence type="ECO:0000256" key="4">
    <source>
        <dbReference type="ARBA" id="ARBA00023125"/>
    </source>
</evidence>
<keyword evidence="2" id="KW-0902">Two-component regulatory system</keyword>
<keyword evidence="11" id="KW-1185">Reference proteome</keyword>
<dbReference type="RefSeq" id="WP_168055495.1">
    <property type="nucleotide sequence ID" value="NZ_JAAOZT010000006.1"/>
</dbReference>
<dbReference type="InterPro" id="IPR011006">
    <property type="entry name" value="CheY-like_superfamily"/>
</dbReference>
<dbReference type="SMART" id="SM00448">
    <property type="entry name" value="REC"/>
    <property type="match status" value="1"/>
</dbReference>
<organism evidence="10 11">
    <name type="scientific">Glaciimonas immobilis</name>
    <dbReference type="NCBI Taxonomy" id="728004"/>
    <lineage>
        <taxon>Bacteria</taxon>
        <taxon>Pseudomonadati</taxon>
        <taxon>Pseudomonadota</taxon>
        <taxon>Betaproteobacteria</taxon>
        <taxon>Burkholderiales</taxon>
        <taxon>Oxalobacteraceae</taxon>
        <taxon>Glaciimonas</taxon>
    </lineage>
</organism>
<evidence type="ECO:0000256" key="7">
    <source>
        <dbReference type="PROSITE-ProRule" id="PRU01091"/>
    </source>
</evidence>
<evidence type="ECO:0000256" key="5">
    <source>
        <dbReference type="ARBA" id="ARBA00023163"/>
    </source>
</evidence>
<protein>
    <submittedName>
        <fullName evidence="10">DNA-binding response OmpR family regulator</fullName>
    </submittedName>
</protein>
<dbReference type="InterPro" id="IPR001867">
    <property type="entry name" value="OmpR/PhoB-type_DNA-bd"/>
</dbReference>
<dbReference type="PANTHER" id="PTHR48111:SF4">
    <property type="entry name" value="DNA-BINDING DUAL TRANSCRIPTIONAL REGULATOR OMPR"/>
    <property type="match status" value="1"/>
</dbReference>
<evidence type="ECO:0000313" key="10">
    <source>
        <dbReference type="EMBL" id="MBB5199120.1"/>
    </source>
</evidence>
<keyword evidence="4 7" id="KW-0238">DNA-binding</keyword>
<evidence type="ECO:0000256" key="1">
    <source>
        <dbReference type="ARBA" id="ARBA00022553"/>
    </source>
</evidence>
<dbReference type="Pfam" id="PF00486">
    <property type="entry name" value="Trans_reg_C"/>
    <property type="match status" value="1"/>
</dbReference>
<feature type="DNA-binding region" description="OmpR/PhoB-type" evidence="7">
    <location>
        <begin position="135"/>
        <end position="238"/>
    </location>
</feature>
<dbReference type="InterPro" id="IPR016032">
    <property type="entry name" value="Sig_transdc_resp-reg_C-effctor"/>
</dbReference>
<dbReference type="PANTHER" id="PTHR48111">
    <property type="entry name" value="REGULATOR OF RPOS"/>
    <property type="match status" value="1"/>
</dbReference>
<evidence type="ECO:0000259" key="8">
    <source>
        <dbReference type="PROSITE" id="PS50110"/>
    </source>
</evidence>
<evidence type="ECO:0000256" key="6">
    <source>
        <dbReference type="PROSITE-ProRule" id="PRU00169"/>
    </source>
</evidence>
<dbReference type="Gene3D" id="1.10.10.10">
    <property type="entry name" value="Winged helix-like DNA-binding domain superfamily/Winged helix DNA-binding domain"/>
    <property type="match status" value="1"/>
</dbReference>